<accession>A0A0E9RUX9</accession>
<reference evidence="1" key="2">
    <citation type="journal article" date="2015" name="Fish Shellfish Immunol.">
        <title>Early steps in the European eel (Anguilla anguilla)-Vibrio vulnificus interaction in the gills: Role of the RtxA13 toxin.</title>
        <authorList>
            <person name="Callol A."/>
            <person name="Pajuelo D."/>
            <person name="Ebbesson L."/>
            <person name="Teles M."/>
            <person name="MacKenzie S."/>
            <person name="Amaro C."/>
        </authorList>
    </citation>
    <scope>NUCLEOTIDE SEQUENCE</scope>
</reference>
<reference evidence="1" key="1">
    <citation type="submission" date="2014-11" db="EMBL/GenBank/DDBJ databases">
        <authorList>
            <person name="Amaro Gonzalez C."/>
        </authorList>
    </citation>
    <scope>NUCLEOTIDE SEQUENCE</scope>
</reference>
<name>A0A0E9RUX9_ANGAN</name>
<proteinExistence type="predicted"/>
<dbReference type="AlphaFoldDB" id="A0A0E9RUX9"/>
<organism evidence="1">
    <name type="scientific">Anguilla anguilla</name>
    <name type="common">European freshwater eel</name>
    <name type="synonym">Muraena anguilla</name>
    <dbReference type="NCBI Taxonomy" id="7936"/>
    <lineage>
        <taxon>Eukaryota</taxon>
        <taxon>Metazoa</taxon>
        <taxon>Chordata</taxon>
        <taxon>Craniata</taxon>
        <taxon>Vertebrata</taxon>
        <taxon>Euteleostomi</taxon>
        <taxon>Actinopterygii</taxon>
        <taxon>Neopterygii</taxon>
        <taxon>Teleostei</taxon>
        <taxon>Anguilliformes</taxon>
        <taxon>Anguillidae</taxon>
        <taxon>Anguilla</taxon>
    </lineage>
</organism>
<evidence type="ECO:0000313" key="1">
    <source>
        <dbReference type="EMBL" id="JAH32976.1"/>
    </source>
</evidence>
<protein>
    <submittedName>
        <fullName evidence="1">Uncharacterized protein</fullName>
    </submittedName>
</protein>
<dbReference type="EMBL" id="GBXM01075601">
    <property type="protein sequence ID" value="JAH32976.1"/>
    <property type="molecule type" value="Transcribed_RNA"/>
</dbReference>
<sequence length="45" mass="4937">MITQARGQLLSTDVARVPPACRCLSACLSPCRDKKMTITPLNYGR</sequence>